<evidence type="ECO:0000256" key="4">
    <source>
        <dbReference type="ARBA" id="ARBA00012030"/>
    </source>
</evidence>
<dbReference type="PANTHER" id="PTHR11264:SF0">
    <property type="entry name" value="URACIL-DNA GLYCOSYLASE"/>
    <property type="match status" value="1"/>
</dbReference>
<dbReference type="NCBIfam" id="NF003592">
    <property type="entry name" value="PRK05254.1-5"/>
    <property type="match status" value="1"/>
</dbReference>
<dbReference type="AlphaFoldDB" id="A0A167VGR6"/>
<keyword evidence="14" id="KW-1185">Reference proteome</keyword>
<dbReference type="NCBIfam" id="NF003588">
    <property type="entry name" value="PRK05254.1-1"/>
    <property type="match status" value="1"/>
</dbReference>
<dbReference type="SMART" id="SM00986">
    <property type="entry name" value="UDG"/>
    <property type="match status" value="1"/>
</dbReference>
<evidence type="ECO:0000256" key="11">
    <source>
        <dbReference type="RuleBase" id="RU003780"/>
    </source>
</evidence>
<comment type="catalytic activity">
    <reaction evidence="1 9 11">
        <text>Hydrolyzes single-stranded DNA or mismatched double-stranded DNA and polynucleotides, releasing free uracil.</text>
        <dbReference type="EC" id="3.2.2.27"/>
    </reaction>
</comment>
<dbReference type="InterPro" id="IPR018085">
    <property type="entry name" value="Ura-DNA_Glyclase_AS"/>
</dbReference>
<evidence type="ECO:0000256" key="9">
    <source>
        <dbReference type="HAMAP-Rule" id="MF_00148"/>
    </source>
</evidence>
<evidence type="ECO:0000256" key="2">
    <source>
        <dbReference type="ARBA" id="ARBA00002631"/>
    </source>
</evidence>
<dbReference type="GO" id="GO:0097510">
    <property type="term" value="P:base-excision repair, AP site formation via deaminated base removal"/>
    <property type="evidence" value="ECO:0007669"/>
    <property type="project" value="TreeGrafter"/>
</dbReference>
<dbReference type="InterPro" id="IPR036895">
    <property type="entry name" value="Uracil-DNA_glycosylase-like_sf"/>
</dbReference>
<comment type="subcellular location">
    <subcellularLocation>
        <location evidence="9">Cytoplasm</location>
    </subcellularLocation>
</comment>
<feature type="domain" description="Uracil-DNA glycosylase-like" evidence="12">
    <location>
        <begin position="50"/>
        <end position="212"/>
    </location>
</feature>
<dbReference type="NCBIfam" id="NF003591">
    <property type="entry name" value="PRK05254.1-4"/>
    <property type="match status" value="1"/>
</dbReference>
<keyword evidence="8 9" id="KW-0234">DNA repair</keyword>
<dbReference type="Proteomes" id="UP000077164">
    <property type="component" value="Unassembled WGS sequence"/>
</dbReference>
<dbReference type="InterPro" id="IPR005122">
    <property type="entry name" value="Uracil-DNA_glycosylase-like"/>
</dbReference>
<dbReference type="OrthoDB" id="9804372at2"/>
<dbReference type="GO" id="GO:0004844">
    <property type="term" value="F:uracil DNA N-glycosylase activity"/>
    <property type="evidence" value="ECO:0007669"/>
    <property type="project" value="UniProtKB-UniRule"/>
</dbReference>
<evidence type="ECO:0000256" key="1">
    <source>
        <dbReference type="ARBA" id="ARBA00001400"/>
    </source>
</evidence>
<dbReference type="STRING" id="249352.SAMN05444395_11630"/>
<evidence type="ECO:0000259" key="12">
    <source>
        <dbReference type="SMART" id="SM00986"/>
    </source>
</evidence>
<dbReference type="NCBIfam" id="TIGR00628">
    <property type="entry name" value="ung"/>
    <property type="match status" value="1"/>
</dbReference>
<gene>
    <name evidence="9" type="primary">ung</name>
    <name evidence="13" type="ORF">FBFR_12820</name>
</gene>
<evidence type="ECO:0000256" key="10">
    <source>
        <dbReference type="PROSITE-ProRule" id="PRU10072"/>
    </source>
</evidence>
<evidence type="ECO:0000256" key="8">
    <source>
        <dbReference type="ARBA" id="ARBA00023204"/>
    </source>
</evidence>
<keyword evidence="6 9" id="KW-0227">DNA damage</keyword>
<keyword evidence="7 9" id="KW-0378">Hydrolase</keyword>
<evidence type="ECO:0000256" key="5">
    <source>
        <dbReference type="ARBA" id="ARBA00018429"/>
    </source>
</evidence>
<dbReference type="NCBIfam" id="NF003589">
    <property type="entry name" value="PRK05254.1-2"/>
    <property type="match status" value="1"/>
</dbReference>
<dbReference type="PANTHER" id="PTHR11264">
    <property type="entry name" value="URACIL-DNA GLYCOSYLASE"/>
    <property type="match status" value="1"/>
</dbReference>
<dbReference type="HAMAP" id="MF_00148">
    <property type="entry name" value="UDG"/>
    <property type="match status" value="1"/>
</dbReference>
<dbReference type="RefSeq" id="WP_066081969.1">
    <property type="nucleotide sequence ID" value="NZ_FRDK01000016.1"/>
</dbReference>
<name>A0A167VGR6_9FLAO</name>
<comment type="function">
    <text evidence="2 9 11">Excises uracil residues from the DNA which can arise as a result of misincorporation of dUMP residues by DNA polymerase or due to deamination of cytosine.</text>
</comment>
<proteinExistence type="inferred from homology"/>
<comment type="caution">
    <text evidence="13">The sequence shown here is derived from an EMBL/GenBank/DDBJ whole genome shotgun (WGS) entry which is preliminary data.</text>
</comment>
<dbReference type="InterPro" id="IPR002043">
    <property type="entry name" value="UDG_fam1"/>
</dbReference>
<sequence length="226" mass="25876">MQINLNTEWQSVLSDEIQQPYFRDLTESVAEEYKSYTCYPPQDLIFAAFNYCNFNDLKVVIIGQDPYHGKGEANGLCFSVNNDVRIPPSLRNVFRELNDDYGTIFLPSTGNLESWAKQGVLLLNASLTVREDSANSHKHLKWNLFTDAVIQKISEETEQVVFLLWGNFAHKKGLKIDRNKHLVLESGHPSPLSANQGKWFGNKHFSKTNAYLKQHNKVLIDWISAE</sequence>
<accession>A0A167VGR6</accession>
<feature type="active site" description="Proton acceptor" evidence="9 10">
    <location>
        <position position="65"/>
    </location>
</feature>
<dbReference type="Pfam" id="PF03167">
    <property type="entry name" value="UDG"/>
    <property type="match status" value="1"/>
</dbReference>
<evidence type="ECO:0000256" key="3">
    <source>
        <dbReference type="ARBA" id="ARBA00008184"/>
    </source>
</evidence>
<dbReference type="GO" id="GO:0005737">
    <property type="term" value="C:cytoplasm"/>
    <property type="evidence" value="ECO:0007669"/>
    <property type="project" value="UniProtKB-SubCell"/>
</dbReference>
<dbReference type="SUPFAM" id="SSF52141">
    <property type="entry name" value="Uracil-DNA glycosylase-like"/>
    <property type="match status" value="1"/>
</dbReference>
<keyword evidence="9" id="KW-0963">Cytoplasm</keyword>
<organism evidence="13 14">
    <name type="scientific">Flavobacterium fryxellicola</name>
    <dbReference type="NCBI Taxonomy" id="249352"/>
    <lineage>
        <taxon>Bacteria</taxon>
        <taxon>Pseudomonadati</taxon>
        <taxon>Bacteroidota</taxon>
        <taxon>Flavobacteriia</taxon>
        <taxon>Flavobacteriales</taxon>
        <taxon>Flavobacteriaceae</taxon>
        <taxon>Flavobacterium</taxon>
    </lineage>
</organism>
<dbReference type="EC" id="3.2.2.27" evidence="4 9"/>
<dbReference type="FunFam" id="3.40.470.10:FF:000001">
    <property type="entry name" value="Uracil-DNA glycosylase"/>
    <property type="match status" value="1"/>
</dbReference>
<evidence type="ECO:0000256" key="7">
    <source>
        <dbReference type="ARBA" id="ARBA00022801"/>
    </source>
</evidence>
<evidence type="ECO:0000313" key="14">
    <source>
        <dbReference type="Proteomes" id="UP000077164"/>
    </source>
</evidence>
<dbReference type="CDD" id="cd10027">
    <property type="entry name" value="UDG-F1-like"/>
    <property type="match status" value="1"/>
</dbReference>
<dbReference type="Gene3D" id="3.40.470.10">
    <property type="entry name" value="Uracil-DNA glycosylase-like domain"/>
    <property type="match status" value="1"/>
</dbReference>
<dbReference type="EMBL" id="LVJE01000029">
    <property type="protein sequence ID" value="OAB26396.1"/>
    <property type="molecule type" value="Genomic_DNA"/>
</dbReference>
<comment type="similarity">
    <text evidence="3 9 11">Belongs to the uracil-DNA glycosylase (UDG) superfamily. UNG family.</text>
</comment>
<protein>
    <recommendedName>
        <fullName evidence="5 9">Uracil-DNA glycosylase</fullName>
        <shortName evidence="9">UDG</shortName>
        <ecNumber evidence="4 9">3.2.2.27</ecNumber>
    </recommendedName>
</protein>
<evidence type="ECO:0000313" key="13">
    <source>
        <dbReference type="EMBL" id="OAB26396.1"/>
    </source>
</evidence>
<evidence type="ECO:0000256" key="6">
    <source>
        <dbReference type="ARBA" id="ARBA00022763"/>
    </source>
</evidence>
<dbReference type="SMART" id="SM00987">
    <property type="entry name" value="UreE_C"/>
    <property type="match status" value="1"/>
</dbReference>
<dbReference type="PROSITE" id="PS00130">
    <property type="entry name" value="U_DNA_GLYCOSYLASE"/>
    <property type="match status" value="1"/>
</dbReference>
<reference evidence="13 14" key="1">
    <citation type="submission" date="2016-03" db="EMBL/GenBank/DDBJ databases">
        <title>Draft genome sequence of Flavobacterium fryxellicola DSM 16209.</title>
        <authorList>
            <person name="Shin S.-K."/>
            <person name="Yi H."/>
        </authorList>
    </citation>
    <scope>NUCLEOTIDE SEQUENCE [LARGE SCALE GENOMIC DNA]</scope>
    <source>
        <strain evidence="13 14">DSM 16209</strain>
    </source>
</reference>